<feature type="transmembrane region" description="Helical" evidence="1">
    <location>
        <begin position="20"/>
        <end position="47"/>
    </location>
</feature>
<gene>
    <name evidence="2" type="ORF">K469DRAFT_111710</name>
</gene>
<evidence type="ECO:0000313" key="2">
    <source>
        <dbReference type="EMBL" id="KAF2187308.1"/>
    </source>
</evidence>
<dbReference type="EMBL" id="ML994627">
    <property type="protein sequence ID" value="KAF2187308.1"/>
    <property type="molecule type" value="Genomic_DNA"/>
</dbReference>
<protein>
    <submittedName>
        <fullName evidence="2">Uncharacterized protein</fullName>
    </submittedName>
</protein>
<reference evidence="2" key="1">
    <citation type="journal article" date="2020" name="Stud. Mycol.">
        <title>101 Dothideomycetes genomes: a test case for predicting lifestyles and emergence of pathogens.</title>
        <authorList>
            <person name="Haridas S."/>
            <person name="Albert R."/>
            <person name="Binder M."/>
            <person name="Bloem J."/>
            <person name="Labutti K."/>
            <person name="Salamov A."/>
            <person name="Andreopoulos B."/>
            <person name="Baker S."/>
            <person name="Barry K."/>
            <person name="Bills G."/>
            <person name="Bluhm B."/>
            <person name="Cannon C."/>
            <person name="Castanera R."/>
            <person name="Culley D."/>
            <person name="Daum C."/>
            <person name="Ezra D."/>
            <person name="Gonzalez J."/>
            <person name="Henrissat B."/>
            <person name="Kuo A."/>
            <person name="Liang C."/>
            <person name="Lipzen A."/>
            <person name="Lutzoni F."/>
            <person name="Magnuson J."/>
            <person name="Mondo S."/>
            <person name="Nolan M."/>
            <person name="Ohm R."/>
            <person name="Pangilinan J."/>
            <person name="Park H.-J."/>
            <person name="Ramirez L."/>
            <person name="Alfaro M."/>
            <person name="Sun H."/>
            <person name="Tritt A."/>
            <person name="Yoshinaga Y."/>
            <person name="Zwiers L.-H."/>
            <person name="Turgeon B."/>
            <person name="Goodwin S."/>
            <person name="Spatafora J."/>
            <person name="Crous P."/>
            <person name="Grigoriev I."/>
        </authorList>
    </citation>
    <scope>NUCLEOTIDE SEQUENCE</scope>
    <source>
        <strain evidence="2">CBS 207.26</strain>
    </source>
</reference>
<evidence type="ECO:0000313" key="3">
    <source>
        <dbReference type="Proteomes" id="UP000800200"/>
    </source>
</evidence>
<keyword evidence="3" id="KW-1185">Reference proteome</keyword>
<keyword evidence="1" id="KW-1133">Transmembrane helix</keyword>
<organism evidence="2 3">
    <name type="scientific">Zopfia rhizophila CBS 207.26</name>
    <dbReference type="NCBI Taxonomy" id="1314779"/>
    <lineage>
        <taxon>Eukaryota</taxon>
        <taxon>Fungi</taxon>
        <taxon>Dikarya</taxon>
        <taxon>Ascomycota</taxon>
        <taxon>Pezizomycotina</taxon>
        <taxon>Dothideomycetes</taxon>
        <taxon>Dothideomycetes incertae sedis</taxon>
        <taxon>Zopfiaceae</taxon>
        <taxon>Zopfia</taxon>
    </lineage>
</organism>
<sequence>MTLLGSWMTHWYCCLLRRCVYISVLATLLSIFLLMQSIMLLALLPVFHQKAV</sequence>
<evidence type="ECO:0000256" key="1">
    <source>
        <dbReference type="SAM" id="Phobius"/>
    </source>
</evidence>
<keyword evidence="1" id="KW-0472">Membrane</keyword>
<proteinExistence type="predicted"/>
<name>A0A6A6E9U3_9PEZI</name>
<dbReference type="AlphaFoldDB" id="A0A6A6E9U3"/>
<accession>A0A6A6E9U3</accession>
<dbReference type="Proteomes" id="UP000800200">
    <property type="component" value="Unassembled WGS sequence"/>
</dbReference>
<keyword evidence="1" id="KW-0812">Transmembrane</keyword>